<protein>
    <submittedName>
        <fullName evidence="2">Uncharacterized protein</fullName>
    </submittedName>
</protein>
<feature type="region of interest" description="Disordered" evidence="1">
    <location>
        <begin position="1"/>
        <end position="20"/>
    </location>
</feature>
<dbReference type="EMBL" id="JBEDUW010000004">
    <property type="protein sequence ID" value="KAK9933449.1"/>
    <property type="molecule type" value="Genomic_DNA"/>
</dbReference>
<feature type="region of interest" description="Disordered" evidence="1">
    <location>
        <begin position="33"/>
        <end position="129"/>
    </location>
</feature>
<feature type="compositionally biased region" description="Low complexity" evidence="1">
    <location>
        <begin position="90"/>
        <end position="113"/>
    </location>
</feature>
<evidence type="ECO:0000313" key="3">
    <source>
        <dbReference type="Proteomes" id="UP001457282"/>
    </source>
</evidence>
<accession>A0AAW1XB97</accession>
<evidence type="ECO:0000256" key="1">
    <source>
        <dbReference type="SAM" id="MobiDB-lite"/>
    </source>
</evidence>
<name>A0AAW1XB97_RUBAR</name>
<reference evidence="2 3" key="1">
    <citation type="journal article" date="2023" name="G3 (Bethesda)">
        <title>A chromosome-length genome assembly and annotation of blackberry (Rubus argutus, cv. 'Hillquist').</title>
        <authorList>
            <person name="Bruna T."/>
            <person name="Aryal R."/>
            <person name="Dudchenko O."/>
            <person name="Sargent D.J."/>
            <person name="Mead D."/>
            <person name="Buti M."/>
            <person name="Cavallini A."/>
            <person name="Hytonen T."/>
            <person name="Andres J."/>
            <person name="Pham M."/>
            <person name="Weisz D."/>
            <person name="Mascagni F."/>
            <person name="Usai G."/>
            <person name="Natali L."/>
            <person name="Bassil N."/>
            <person name="Fernandez G.E."/>
            <person name="Lomsadze A."/>
            <person name="Armour M."/>
            <person name="Olukolu B."/>
            <person name="Poorten T."/>
            <person name="Britton C."/>
            <person name="Davik J."/>
            <person name="Ashrafi H."/>
            <person name="Aiden E.L."/>
            <person name="Borodovsky M."/>
            <person name="Worthington M."/>
        </authorList>
    </citation>
    <scope>NUCLEOTIDE SEQUENCE [LARGE SCALE GENOMIC DNA]</scope>
    <source>
        <strain evidence="2">PI 553951</strain>
    </source>
</reference>
<evidence type="ECO:0000313" key="2">
    <source>
        <dbReference type="EMBL" id="KAK9933449.1"/>
    </source>
</evidence>
<dbReference type="AlphaFoldDB" id="A0AAW1XB97"/>
<feature type="compositionally biased region" description="Polar residues" evidence="1">
    <location>
        <begin position="75"/>
        <end position="89"/>
    </location>
</feature>
<comment type="caution">
    <text evidence="2">The sequence shown here is derived from an EMBL/GenBank/DDBJ whole genome shotgun (WGS) entry which is preliminary data.</text>
</comment>
<organism evidence="2 3">
    <name type="scientific">Rubus argutus</name>
    <name type="common">Southern blackberry</name>
    <dbReference type="NCBI Taxonomy" id="59490"/>
    <lineage>
        <taxon>Eukaryota</taxon>
        <taxon>Viridiplantae</taxon>
        <taxon>Streptophyta</taxon>
        <taxon>Embryophyta</taxon>
        <taxon>Tracheophyta</taxon>
        <taxon>Spermatophyta</taxon>
        <taxon>Magnoliopsida</taxon>
        <taxon>eudicotyledons</taxon>
        <taxon>Gunneridae</taxon>
        <taxon>Pentapetalae</taxon>
        <taxon>rosids</taxon>
        <taxon>fabids</taxon>
        <taxon>Rosales</taxon>
        <taxon>Rosaceae</taxon>
        <taxon>Rosoideae</taxon>
        <taxon>Rosoideae incertae sedis</taxon>
        <taxon>Rubus</taxon>
    </lineage>
</organism>
<dbReference type="Proteomes" id="UP001457282">
    <property type="component" value="Unassembled WGS sequence"/>
</dbReference>
<keyword evidence="3" id="KW-1185">Reference proteome</keyword>
<feature type="compositionally biased region" description="Polar residues" evidence="1">
    <location>
        <begin position="33"/>
        <end position="50"/>
    </location>
</feature>
<sequence length="194" mass="21602">MPSYNQLLHHPSPNPINKTVPPLQLLFTTKTFPLNHNQQPPNNTSAIHQTPQSPLFQPFPSPIHFKLQNPCPHTHLTNSNHQTNIQKPKSLNPSSSVRNHSSSAFNSKPGSSYSPPPSTCSAAVDPLPRPHQRLRSQNLLSTQPASAFLDLHDTAIPYPAINQSNAATMKLRCRARLLKSLLLQEEEKKETRAE</sequence>
<gene>
    <name evidence="2" type="ORF">M0R45_020647</name>
</gene>
<proteinExistence type="predicted"/>